<feature type="region of interest" description="Disordered" evidence="1">
    <location>
        <begin position="214"/>
        <end position="243"/>
    </location>
</feature>
<dbReference type="EMBL" id="JABEYC010000588">
    <property type="protein sequence ID" value="KAF4975929.1"/>
    <property type="molecule type" value="Genomic_DNA"/>
</dbReference>
<dbReference type="Proteomes" id="UP000635477">
    <property type="component" value="Unassembled WGS sequence"/>
</dbReference>
<accession>A0A8H4UGU9</accession>
<feature type="region of interest" description="Disordered" evidence="1">
    <location>
        <begin position="269"/>
        <end position="288"/>
    </location>
</feature>
<dbReference type="AlphaFoldDB" id="A0A8H4UGU9"/>
<name>A0A8H4UGU9_9HYPO</name>
<protein>
    <submittedName>
        <fullName evidence="2">Uncharacterized protein</fullName>
    </submittedName>
</protein>
<feature type="compositionally biased region" description="Low complexity" evidence="1">
    <location>
        <begin position="343"/>
        <end position="353"/>
    </location>
</feature>
<feature type="compositionally biased region" description="Low complexity" evidence="1">
    <location>
        <begin position="27"/>
        <end position="44"/>
    </location>
</feature>
<proteinExistence type="predicted"/>
<feature type="region of interest" description="Disordered" evidence="1">
    <location>
        <begin position="331"/>
        <end position="366"/>
    </location>
</feature>
<organism evidence="2 3">
    <name type="scientific">Fusarium zealandicum</name>
    <dbReference type="NCBI Taxonomy" id="1053134"/>
    <lineage>
        <taxon>Eukaryota</taxon>
        <taxon>Fungi</taxon>
        <taxon>Dikarya</taxon>
        <taxon>Ascomycota</taxon>
        <taxon>Pezizomycotina</taxon>
        <taxon>Sordariomycetes</taxon>
        <taxon>Hypocreomycetidae</taxon>
        <taxon>Hypocreales</taxon>
        <taxon>Nectriaceae</taxon>
        <taxon>Fusarium</taxon>
        <taxon>Fusarium staphyleae species complex</taxon>
    </lineage>
</organism>
<evidence type="ECO:0000256" key="1">
    <source>
        <dbReference type="SAM" id="MobiDB-lite"/>
    </source>
</evidence>
<reference evidence="2" key="1">
    <citation type="journal article" date="2020" name="BMC Genomics">
        <title>Correction to: Identification and distribution of gene clusters required for synthesis of sphingolipid metabolism inhibitors in diverse species of the filamentous fungus Fusarium.</title>
        <authorList>
            <person name="Kim H.S."/>
            <person name="Lohmar J.M."/>
            <person name="Busman M."/>
            <person name="Brown D.W."/>
            <person name="Naumann T.A."/>
            <person name="Divon H.H."/>
            <person name="Lysoe E."/>
            <person name="Uhlig S."/>
            <person name="Proctor R.H."/>
        </authorList>
    </citation>
    <scope>NUCLEOTIDE SEQUENCE</scope>
    <source>
        <strain evidence="2">NRRL 22465</strain>
    </source>
</reference>
<feature type="compositionally biased region" description="Low complexity" evidence="1">
    <location>
        <begin position="99"/>
        <end position="111"/>
    </location>
</feature>
<gene>
    <name evidence="2" type="ORF">FZEAL_7346</name>
</gene>
<reference evidence="2" key="2">
    <citation type="submission" date="2020-05" db="EMBL/GenBank/DDBJ databases">
        <authorList>
            <person name="Kim H.-S."/>
            <person name="Proctor R.H."/>
            <person name="Brown D.W."/>
        </authorList>
    </citation>
    <scope>NUCLEOTIDE SEQUENCE</scope>
    <source>
        <strain evidence="2">NRRL 22465</strain>
    </source>
</reference>
<comment type="caution">
    <text evidence="2">The sequence shown here is derived from an EMBL/GenBank/DDBJ whole genome shotgun (WGS) entry which is preliminary data.</text>
</comment>
<evidence type="ECO:0000313" key="2">
    <source>
        <dbReference type="EMBL" id="KAF4975929.1"/>
    </source>
</evidence>
<feature type="compositionally biased region" description="Acidic residues" evidence="1">
    <location>
        <begin position="275"/>
        <end position="287"/>
    </location>
</feature>
<sequence>MSRRLSHFIEQQQVWMLMSRRIDKALPAPSWSSDSSISTPRDASPNSSALGQAQDKDCHSHPGNENFDNDSNFSQLFIHPSNSSYILVISKYHQQSSKSATTTTTTTTIPAAPAPATPSSSKMAPNVTTPLLSHSSSYGGSSSRARVLEPTSDRTSGSRHNVVNLNYKRCGQDCTCPTHTQYPRPRGDNVRSRFLEENVRMSTPRTLVSIDDWRMDSDDDASSQEYLMSPSDVSDSSSEEISLPPRSNMPFAWLVIPYGMIAETSRERQYHLAAEEEDASEEEEDGMDTGCCLPSLWPFSWPSWVGSGSGRIIDAQRRPLPLPRTALGHRTVLVPPGLGHGRAASSSSASLASTPESEGGQAAAAA</sequence>
<keyword evidence="3" id="KW-1185">Reference proteome</keyword>
<evidence type="ECO:0000313" key="3">
    <source>
        <dbReference type="Proteomes" id="UP000635477"/>
    </source>
</evidence>
<feature type="region of interest" description="Disordered" evidence="1">
    <location>
        <begin position="27"/>
        <end position="67"/>
    </location>
</feature>
<feature type="region of interest" description="Disordered" evidence="1">
    <location>
        <begin position="99"/>
        <end position="159"/>
    </location>
</feature>
<feature type="compositionally biased region" description="Low complexity" evidence="1">
    <location>
        <begin position="133"/>
        <end position="143"/>
    </location>
</feature>
<feature type="compositionally biased region" description="Low complexity" evidence="1">
    <location>
        <begin position="229"/>
        <end position="242"/>
    </location>
</feature>